<protein>
    <recommendedName>
        <fullName evidence="4">Large ribosomal subunit protein eL14 domain-containing protein</fullName>
    </recommendedName>
</protein>
<dbReference type="Pfam" id="PF01929">
    <property type="entry name" value="Ribosomal_L14e"/>
    <property type="match status" value="1"/>
</dbReference>
<dbReference type="OrthoDB" id="1875589at2759"/>
<name>A0A6J3MLJ8_9PEZI</name>
<dbReference type="GO" id="GO:0003723">
    <property type="term" value="F:RNA binding"/>
    <property type="evidence" value="ECO:0007669"/>
    <property type="project" value="InterPro"/>
</dbReference>
<dbReference type="GO" id="GO:0042273">
    <property type="term" value="P:ribosomal large subunit biogenesis"/>
    <property type="evidence" value="ECO:0007669"/>
    <property type="project" value="TreeGrafter"/>
</dbReference>
<evidence type="ECO:0000313" key="5">
    <source>
        <dbReference type="Proteomes" id="UP000504637"/>
    </source>
</evidence>
<keyword evidence="3" id="KW-0687">Ribonucleoprotein</keyword>
<feature type="domain" description="Large ribosomal subunit protein eL14" evidence="4">
    <location>
        <begin position="57"/>
        <end position="132"/>
    </location>
</feature>
<dbReference type="Proteomes" id="UP000504637">
    <property type="component" value="Unplaced"/>
</dbReference>
<dbReference type="InterPro" id="IPR039660">
    <property type="entry name" value="Ribosomal_eL14"/>
</dbReference>
<dbReference type="CDD" id="cd23702">
    <property type="entry name" value="eL14"/>
    <property type="match status" value="1"/>
</dbReference>
<reference evidence="6" key="3">
    <citation type="submission" date="2025-08" db="UniProtKB">
        <authorList>
            <consortium name="RefSeq"/>
        </authorList>
    </citation>
    <scope>IDENTIFICATION</scope>
    <source>
        <strain evidence="6">CBS 342.82</strain>
    </source>
</reference>
<evidence type="ECO:0000256" key="3">
    <source>
        <dbReference type="ARBA" id="ARBA00023274"/>
    </source>
</evidence>
<dbReference type="RefSeq" id="XP_033464903.1">
    <property type="nucleotide sequence ID" value="XM_033602130.1"/>
</dbReference>
<dbReference type="InterPro" id="IPR002784">
    <property type="entry name" value="Ribosomal_eL14_dom"/>
</dbReference>
<organism evidence="6">
    <name type="scientific">Dissoconium aciculare CBS 342.82</name>
    <dbReference type="NCBI Taxonomy" id="1314786"/>
    <lineage>
        <taxon>Eukaryota</taxon>
        <taxon>Fungi</taxon>
        <taxon>Dikarya</taxon>
        <taxon>Ascomycota</taxon>
        <taxon>Pezizomycotina</taxon>
        <taxon>Dothideomycetes</taxon>
        <taxon>Dothideomycetidae</taxon>
        <taxon>Mycosphaerellales</taxon>
        <taxon>Dissoconiaceae</taxon>
        <taxon>Dissoconium</taxon>
    </lineage>
</organism>
<dbReference type="InterPro" id="IPR008991">
    <property type="entry name" value="Translation_prot_SH3-like_sf"/>
</dbReference>
<dbReference type="GO" id="GO:0003735">
    <property type="term" value="F:structural constituent of ribosome"/>
    <property type="evidence" value="ECO:0007669"/>
    <property type="project" value="InterPro"/>
</dbReference>
<dbReference type="GO" id="GO:0006412">
    <property type="term" value="P:translation"/>
    <property type="evidence" value="ECO:0007669"/>
    <property type="project" value="InterPro"/>
</dbReference>
<dbReference type="PANTHER" id="PTHR11127:SF2">
    <property type="entry name" value="LARGE RIBOSOMAL SUBUNIT PROTEIN EL14"/>
    <property type="match status" value="1"/>
</dbReference>
<dbReference type="Gene3D" id="2.30.30.30">
    <property type="match status" value="1"/>
</dbReference>
<proteinExistence type="inferred from homology"/>
<evidence type="ECO:0000313" key="6">
    <source>
        <dbReference type="RefSeq" id="XP_033464903.1"/>
    </source>
</evidence>
<dbReference type="GO" id="GO:0022625">
    <property type="term" value="C:cytosolic large ribosomal subunit"/>
    <property type="evidence" value="ECO:0007669"/>
    <property type="project" value="TreeGrafter"/>
</dbReference>
<keyword evidence="2" id="KW-0689">Ribosomal protein</keyword>
<reference evidence="6" key="2">
    <citation type="submission" date="2020-04" db="EMBL/GenBank/DDBJ databases">
        <authorList>
            <consortium name="NCBI Genome Project"/>
        </authorList>
    </citation>
    <scope>NUCLEOTIDE SEQUENCE</scope>
    <source>
        <strain evidence="6">CBS 342.82</strain>
    </source>
</reference>
<accession>A0A6J3MLJ8</accession>
<evidence type="ECO:0000256" key="2">
    <source>
        <dbReference type="ARBA" id="ARBA00022980"/>
    </source>
</evidence>
<sequence length="144" mass="16009">MADIDVTASTWRQVEVGRVVFFGAGPFTGRIATIAEIIDHKRVLVEGPSAKPELVVPRHSAPLSSVSLTSIVIDKLPRASGPAALKKKWEEAEVDSKWINGSFAKKLEKSARRKQLSDFERFKVTRLRKQARFEVRKAIAQAKA</sequence>
<dbReference type="GeneID" id="54359930"/>
<evidence type="ECO:0000259" key="4">
    <source>
        <dbReference type="Pfam" id="PF01929"/>
    </source>
</evidence>
<gene>
    <name evidence="6" type="ORF">K489DRAFT_330975</name>
</gene>
<dbReference type="AlphaFoldDB" id="A0A6J3MLJ8"/>
<reference evidence="6" key="1">
    <citation type="submission" date="2020-01" db="EMBL/GenBank/DDBJ databases">
        <authorList>
            <consortium name="DOE Joint Genome Institute"/>
            <person name="Haridas S."/>
            <person name="Albert R."/>
            <person name="Binder M."/>
            <person name="Bloem J."/>
            <person name="Labutti K."/>
            <person name="Salamov A."/>
            <person name="Andreopoulos B."/>
            <person name="Baker S.E."/>
            <person name="Barry K."/>
            <person name="Bills G."/>
            <person name="Bluhm B.H."/>
            <person name="Cannon C."/>
            <person name="Castanera R."/>
            <person name="Culley D.E."/>
            <person name="Daum C."/>
            <person name="Ezra D."/>
            <person name="Gonzalez J.B."/>
            <person name="Henrissat B."/>
            <person name="Kuo A."/>
            <person name="Liang C."/>
            <person name="Lipzen A."/>
            <person name="Lutzoni F."/>
            <person name="Magnuson J."/>
            <person name="Mondo S."/>
            <person name="Nolan M."/>
            <person name="Ohm R."/>
            <person name="Pangilinan J."/>
            <person name="Park H.-J."/>
            <person name="Ramirez L."/>
            <person name="Alfaro M."/>
            <person name="Sun H."/>
            <person name="Tritt A."/>
            <person name="Yoshinaga Y."/>
            <person name="Zwiers L.-H."/>
            <person name="Turgeon B.G."/>
            <person name="Goodwin S.B."/>
            <person name="Spatafora J.W."/>
            <person name="Crous P.W."/>
            <person name="Grigoriev I.V."/>
        </authorList>
    </citation>
    <scope>NUCLEOTIDE SEQUENCE</scope>
    <source>
        <strain evidence="6">CBS 342.82</strain>
    </source>
</reference>
<keyword evidence="5" id="KW-1185">Reference proteome</keyword>
<dbReference type="InterPro" id="IPR014722">
    <property type="entry name" value="Rib_uL2_dom2"/>
</dbReference>
<dbReference type="SUPFAM" id="SSF50104">
    <property type="entry name" value="Translation proteins SH3-like domain"/>
    <property type="match status" value="1"/>
</dbReference>
<evidence type="ECO:0000256" key="1">
    <source>
        <dbReference type="ARBA" id="ARBA00006592"/>
    </source>
</evidence>
<dbReference type="PANTHER" id="PTHR11127">
    <property type="entry name" value="60S RIBOSOMAL PROTEIN L14"/>
    <property type="match status" value="1"/>
</dbReference>
<dbReference type="Gene3D" id="6.10.250.2270">
    <property type="match status" value="1"/>
</dbReference>
<comment type="similarity">
    <text evidence="1">Belongs to the eukaryotic ribosomal protein eL14 family.</text>
</comment>